<keyword evidence="13" id="KW-1185">Reference proteome</keyword>
<dbReference type="Proteomes" id="UP000225706">
    <property type="component" value="Unassembled WGS sequence"/>
</dbReference>
<evidence type="ECO:0000256" key="6">
    <source>
        <dbReference type="ARBA" id="ARBA00023242"/>
    </source>
</evidence>
<dbReference type="OrthoDB" id="1925287at2759"/>
<evidence type="ECO:0000256" key="10">
    <source>
        <dbReference type="SAM" id="MobiDB-lite"/>
    </source>
</evidence>
<evidence type="ECO:0000256" key="1">
    <source>
        <dbReference type="ARBA" id="ARBA00004123"/>
    </source>
</evidence>
<name>A0A2B4S5S5_STYPI</name>
<dbReference type="FunFam" id="3.10.330.20:FF:000002">
    <property type="entry name" value="tRNA (adenine(58)-N(1))-methyltransferase catalytic subunit TRMT61A"/>
    <property type="match status" value="1"/>
</dbReference>
<comment type="function">
    <text evidence="8">Catalytic subunit of tRNA (adenine-N(1)-)-methyltransferase, which catalyzes the formation of N(1)-methyladenine at position 58 (m1A58) in initiator methionyl-tRNA.</text>
</comment>
<dbReference type="PANTHER" id="PTHR12133:SF2">
    <property type="entry name" value="TRNA (ADENINE(58)-N(1))-METHYLTRANSFERASE CATALYTIC SUBUNIT TRMT61A"/>
    <property type="match status" value="1"/>
</dbReference>
<dbReference type="GO" id="GO:0031515">
    <property type="term" value="C:tRNA (m1A) methyltransferase complex"/>
    <property type="evidence" value="ECO:0007669"/>
    <property type="project" value="UniProtKB-UniRule"/>
</dbReference>
<dbReference type="Pfam" id="PF08704">
    <property type="entry name" value="GCD14"/>
    <property type="match status" value="1"/>
</dbReference>
<dbReference type="EC" id="2.1.1.220" evidence="8"/>
<dbReference type="PIRSF" id="PIRSF017269">
    <property type="entry name" value="GCD14"/>
    <property type="match status" value="1"/>
</dbReference>
<feature type="binding site" evidence="9">
    <location>
        <position position="135"/>
    </location>
    <ligand>
        <name>S-adenosyl-L-methionine</name>
        <dbReference type="ChEBI" id="CHEBI:59789"/>
    </ligand>
</feature>
<keyword evidence="2 8" id="KW-0489">Methyltransferase</keyword>
<feature type="region of interest" description="Disordered" evidence="10">
    <location>
        <begin position="248"/>
        <end position="324"/>
    </location>
</feature>
<dbReference type="Gene3D" id="3.10.330.20">
    <property type="match status" value="1"/>
</dbReference>
<evidence type="ECO:0000256" key="2">
    <source>
        <dbReference type="ARBA" id="ARBA00022603"/>
    </source>
</evidence>
<keyword evidence="4 8" id="KW-0949">S-adenosyl-L-methionine</keyword>
<dbReference type="AlphaFoldDB" id="A0A2B4S5S5"/>
<comment type="catalytic activity">
    <reaction evidence="7">
        <text>an adenosine in mRNA + S-adenosyl-L-methionine = an N(1)-methyladenosine in mRNA + S-adenosyl-L-homocysteine + H(+)</text>
        <dbReference type="Rhea" id="RHEA:55392"/>
        <dbReference type="Rhea" id="RHEA-COMP:12414"/>
        <dbReference type="Rhea" id="RHEA-COMP:12415"/>
        <dbReference type="ChEBI" id="CHEBI:15378"/>
        <dbReference type="ChEBI" id="CHEBI:57856"/>
        <dbReference type="ChEBI" id="CHEBI:59789"/>
        <dbReference type="ChEBI" id="CHEBI:74411"/>
        <dbReference type="ChEBI" id="CHEBI:74491"/>
    </reaction>
</comment>
<evidence type="ECO:0000259" key="11">
    <source>
        <dbReference type="Pfam" id="PF08704"/>
    </source>
</evidence>
<dbReference type="STRING" id="50429.A0A2B4S5S5"/>
<feature type="domain" description="tRNA (adenine(58)-N(1))-methyltransferase catalytic subunit TRM61 C-terminal" evidence="11">
    <location>
        <begin position="64"/>
        <end position="280"/>
    </location>
</feature>
<evidence type="ECO:0000313" key="13">
    <source>
        <dbReference type="Proteomes" id="UP000225706"/>
    </source>
</evidence>
<accession>A0A2B4S5S5</accession>
<evidence type="ECO:0000256" key="9">
    <source>
        <dbReference type="PIRSR" id="PIRSR017269-1"/>
    </source>
</evidence>
<gene>
    <name evidence="12" type="primary">TRMT61A</name>
    <name evidence="12" type="ORF">AWC38_SpisGene10672</name>
</gene>
<comment type="subcellular location">
    <subcellularLocation>
        <location evidence="1 8">Nucleus</location>
    </subcellularLocation>
</comment>
<evidence type="ECO:0000256" key="5">
    <source>
        <dbReference type="ARBA" id="ARBA00022694"/>
    </source>
</evidence>
<comment type="similarity">
    <text evidence="8">Belongs to the class I-like SAM-binding methyltransferase superfamily. TRM61 family.</text>
</comment>
<comment type="catalytic activity">
    <reaction evidence="8">
        <text>adenosine(58) in tRNA + S-adenosyl-L-methionine = N(1)-methyladenosine(58) in tRNA + S-adenosyl-L-homocysteine + H(+)</text>
        <dbReference type="Rhea" id="RHEA:43152"/>
        <dbReference type="Rhea" id="RHEA-COMP:10365"/>
        <dbReference type="Rhea" id="RHEA-COMP:10366"/>
        <dbReference type="ChEBI" id="CHEBI:15378"/>
        <dbReference type="ChEBI" id="CHEBI:57856"/>
        <dbReference type="ChEBI" id="CHEBI:59789"/>
        <dbReference type="ChEBI" id="CHEBI:74411"/>
        <dbReference type="ChEBI" id="CHEBI:74491"/>
        <dbReference type="EC" id="2.1.1.220"/>
    </reaction>
</comment>
<evidence type="ECO:0000256" key="8">
    <source>
        <dbReference type="PIRNR" id="PIRNR017269"/>
    </source>
</evidence>
<evidence type="ECO:0000313" key="12">
    <source>
        <dbReference type="EMBL" id="PFX24746.1"/>
    </source>
</evidence>
<keyword evidence="6 8" id="KW-0539">Nucleus</keyword>
<comment type="caution">
    <text evidence="12">The sequence shown here is derived from an EMBL/GenBank/DDBJ whole genome shotgun (WGS) entry which is preliminary data.</text>
</comment>
<dbReference type="PANTHER" id="PTHR12133">
    <property type="entry name" value="TRNA (ADENINE(58)-N(1))-METHYLTRANSFERASE"/>
    <property type="match status" value="1"/>
</dbReference>
<dbReference type="InterPro" id="IPR049470">
    <property type="entry name" value="TRM61_C"/>
</dbReference>
<dbReference type="PROSITE" id="PS51620">
    <property type="entry name" value="SAM_TRM61"/>
    <property type="match status" value="1"/>
</dbReference>
<dbReference type="InterPro" id="IPR029063">
    <property type="entry name" value="SAM-dependent_MTases_sf"/>
</dbReference>
<dbReference type="GO" id="GO:0005634">
    <property type="term" value="C:nucleus"/>
    <property type="evidence" value="ECO:0007669"/>
    <property type="project" value="UniProtKB-SubCell"/>
</dbReference>
<protein>
    <recommendedName>
        <fullName evidence="8">tRNA (adenine(58)-N(1))-methyltransferase catalytic subunit TRMT61A</fullName>
        <ecNumber evidence="8">2.1.1.220</ecNumber>
    </recommendedName>
</protein>
<dbReference type="FunFam" id="3.40.50.150:FF:000247">
    <property type="entry name" value="tRNA (adenine(58)-N(1))-methyltransferase catalytic subunit TRM61"/>
    <property type="match status" value="1"/>
</dbReference>
<dbReference type="Pfam" id="PF14801">
    <property type="entry name" value="TrmI-like_N"/>
    <property type="match status" value="1"/>
</dbReference>
<keyword evidence="3 8" id="KW-0808">Transferase</keyword>
<evidence type="ECO:0000256" key="7">
    <source>
        <dbReference type="ARBA" id="ARBA00048481"/>
    </source>
</evidence>
<dbReference type="Gene3D" id="3.40.50.150">
    <property type="entry name" value="Vaccinia Virus protein VP39"/>
    <property type="match status" value="1"/>
</dbReference>
<dbReference type="SUPFAM" id="SSF53335">
    <property type="entry name" value="S-adenosyl-L-methionine-dependent methyltransferases"/>
    <property type="match status" value="1"/>
</dbReference>
<organism evidence="12 13">
    <name type="scientific">Stylophora pistillata</name>
    <name type="common">Smooth cauliflower coral</name>
    <dbReference type="NCBI Taxonomy" id="50429"/>
    <lineage>
        <taxon>Eukaryota</taxon>
        <taxon>Metazoa</taxon>
        <taxon>Cnidaria</taxon>
        <taxon>Anthozoa</taxon>
        <taxon>Hexacorallia</taxon>
        <taxon>Scleractinia</taxon>
        <taxon>Astrocoeniina</taxon>
        <taxon>Pocilloporidae</taxon>
        <taxon>Stylophora</taxon>
    </lineage>
</organism>
<dbReference type="InterPro" id="IPR014816">
    <property type="entry name" value="tRNA_MeTrfase_Gcd14"/>
</dbReference>
<dbReference type="EMBL" id="LSMT01000168">
    <property type="protein sequence ID" value="PFX24746.1"/>
    <property type="molecule type" value="Genomic_DNA"/>
</dbReference>
<keyword evidence="5 8" id="KW-0819">tRNA processing</keyword>
<sequence>MSFAEYKERISEGDTVILFLGHNSMQTLTVTPGKVHQTKYGALPHSDMIGKKFGTKMFSLNKKGWVYLLHPTPELWTVNLPHRTQILYSTDISMVILQLALKPGSVVVESGTGSGSMSHCLIRTIAPSGHLHTFEFHSERAETARKEFEEHKISHLVTVRCRDVCKEGFELHQVVDAVFLDLPAPWDAVKHSKEAIKTEGGRICSFSPCIEQVQRTCESLRACGFRDIKVMECLSRTFEVRTVPLQVPFLGPENPHPPGQTSRDFSSRKRKLQEESVSCDVPSSTLQDGHVNMKSVESLPVENTPSDSKSPTDNAEHKSEISNRIVTEKYALSPSKHITDTDPDSGLVRNVRAVMSQKTNKANILTGRPLKEMTGHTGYLTFATLYAHVTSNNGRADEGK</sequence>
<dbReference type="GO" id="GO:0160107">
    <property type="term" value="F:tRNA (adenine(58)-N1)-methyltransferase activity"/>
    <property type="evidence" value="ECO:0007669"/>
    <property type="project" value="UniProtKB-EC"/>
</dbReference>
<evidence type="ECO:0000256" key="4">
    <source>
        <dbReference type="ARBA" id="ARBA00022691"/>
    </source>
</evidence>
<reference evidence="13" key="1">
    <citation type="journal article" date="2017" name="bioRxiv">
        <title>Comparative analysis of the genomes of Stylophora pistillata and Acropora digitifera provides evidence for extensive differences between species of corals.</title>
        <authorList>
            <person name="Voolstra C.R."/>
            <person name="Li Y."/>
            <person name="Liew Y.J."/>
            <person name="Baumgarten S."/>
            <person name="Zoccola D."/>
            <person name="Flot J.-F."/>
            <person name="Tambutte S."/>
            <person name="Allemand D."/>
            <person name="Aranda M."/>
        </authorList>
    </citation>
    <scope>NUCLEOTIDE SEQUENCE [LARGE SCALE GENOMIC DNA]</scope>
</reference>
<proteinExistence type="inferred from homology"/>
<dbReference type="GO" id="GO:0030488">
    <property type="term" value="P:tRNA methylation"/>
    <property type="evidence" value="ECO:0007669"/>
    <property type="project" value="InterPro"/>
</dbReference>
<evidence type="ECO:0000256" key="3">
    <source>
        <dbReference type="ARBA" id="ARBA00022679"/>
    </source>
</evidence>
<feature type="compositionally biased region" description="Polar residues" evidence="10">
    <location>
        <begin position="301"/>
        <end position="313"/>
    </location>
</feature>
<feature type="binding site" evidence="9">
    <location>
        <position position="181"/>
    </location>
    <ligand>
        <name>S-adenosyl-L-methionine</name>
        <dbReference type="ChEBI" id="CHEBI:59789"/>
    </ligand>
</feature>